<dbReference type="SUPFAM" id="SSF53756">
    <property type="entry name" value="UDP-Glycosyltransferase/glycogen phosphorylase"/>
    <property type="match status" value="1"/>
</dbReference>
<organism evidence="2 3">
    <name type="scientific">Caenispirillum bisanense</name>
    <dbReference type="NCBI Taxonomy" id="414052"/>
    <lineage>
        <taxon>Bacteria</taxon>
        <taxon>Pseudomonadati</taxon>
        <taxon>Pseudomonadota</taxon>
        <taxon>Alphaproteobacteria</taxon>
        <taxon>Rhodospirillales</taxon>
        <taxon>Novispirillaceae</taxon>
        <taxon>Caenispirillum</taxon>
    </lineage>
</organism>
<dbReference type="Pfam" id="PF13439">
    <property type="entry name" value="Glyco_transf_4"/>
    <property type="match status" value="1"/>
</dbReference>
<dbReference type="GO" id="GO:0016757">
    <property type="term" value="F:glycosyltransferase activity"/>
    <property type="evidence" value="ECO:0007669"/>
    <property type="project" value="UniProtKB-ARBA"/>
</dbReference>
<dbReference type="EMBL" id="OCNJ01000004">
    <property type="protein sequence ID" value="SOD95054.1"/>
    <property type="molecule type" value="Genomic_DNA"/>
</dbReference>
<keyword evidence="2" id="KW-0808">Transferase</keyword>
<dbReference type="InterPro" id="IPR050194">
    <property type="entry name" value="Glycosyltransferase_grp1"/>
</dbReference>
<dbReference type="InterPro" id="IPR028098">
    <property type="entry name" value="Glyco_trans_4-like_N"/>
</dbReference>
<accession>A0A286GJ97</accession>
<name>A0A286GJ97_9PROT</name>
<protein>
    <submittedName>
        <fullName evidence="2">Glycosyltransferase involved in cell wall bisynthesis</fullName>
    </submittedName>
</protein>
<evidence type="ECO:0000259" key="1">
    <source>
        <dbReference type="Pfam" id="PF13439"/>
    </source>
</evidence>
<dbReference type="AlphaFoldDB" id="A0A286GJ97"/>
<dbReference type="PANTHER" id="PTHR45947:SF3">
    <property type="entry name" value="SULFOQUINOVOSYL TRANSFERASE SQD2"/>
    <property type="match status" value="1"/>
</dbReference>
<proteinExistence type="predicted"/>
<gene>
    <name evidence="2" type="ORF">SAMN05421508_104211</name>
</gene>
<evidence type="ECO:0000313" key="3">
    <source>
        <dbReference type="Proteomes" id="UP000219621"/>
    </source>
</evidence>
<dbReference type="Pfam" id="PF13692">
    <property type="entry name" value="Glyco_trans_1_4"/>
    <property type="match status" value="1"/>
</dbReference>
<dbReference type="PANTHER" id="PTHR45947">
    <property type="entry name" value="SULFOQUINOVOSYL TRANSFERASE SQD2"/>
    <property type="match status" value="1"/>
</dbReference>
<dbReference type="Proteomes" id="UP000219621">
    <property type="component" value="Unassembled WGS sequence"/>
</dbReference>
<dbReference type="Gene3D" id="3.40.50.2000">
    <property type="entry name" value="Glycogen Phosphorylase B"/>
    <property type="match status" value="2"/>
</dbReference>
<feature type="domain" description="Glycosyltransferase subfamily 4-like N-terminal" evidence="1">
    <location>
        <begin position="2"/>
        <end position="99"/>
    </location>
</feature>
<reference evidence="2 3" key="1">
    <citation type="submission" date="2017-09" db="EMBL/GenBank/DDBJ databases">
        <authorList>
            <person name="Ehlers B."/>
            <person name="Leendertz F.H."/>
        </authorList>
    </citation>
    <scope>NUCLEOTIDE SEQUENCE [LARGE SCALE GENOMIC DNA]</scope>
    <source>
        <strain evidence="2 3">USBA 140</strain>
    </source>
</reference>
<dbReference type="CDD" id="cd03814">
    <property type="entry name" value="GT4-like"/>
    <property type="match status" value="1"/>
</dbReference>
<evidence type="ECO:0000313" key="2">
    <source>
        <dbReference type="EMBL" id="SOD95054.1"/>
    </source>
</evidence>
<keyword evidence="3" id="KW-1185">Reference proteome</keyword>
<sequence>MIEKCRPCVIHIATEGPLGLAARAYCIKRGIPFTTAFHTKFPEYIQARTRLPLSVGYKAVRWFHGPSRCVMVATDGIEEELRRWGLTNLGRWGRGVDTDLFKPDEAARGLFRDDDGRPVFLYVGRVAVEKNIAAFLDLDLPGRKVVVGGGPMLDDLRRRYPAVTFTGPKFGEELARHFAAADVFVFPSLTDTFGLVVLEALSCGTPVAAFPVAGPKDVLQGEPVGVLDTDLRKAALAALEIPRDRCRAFALRNNWDASVDQFLANLAPFDTDQFFPELVPARDGVAAE</sequence>